<evidence type="ECO:0000256" key="2">
    <source>
        <dbReference type="ARBA" id="ARBA00022448"/>
    </source>
</evidence>
<keyword evidence="8" id="KW-1185">Reference proteome</keyword>
<comment type="caution">
    <text evidence="7">The sequence shown here is derived from an EMBL/GenBank/DDBJ whole genome shotgun (WGS) entry which is preliminary data.</text>
</comment>
<dbReference type="PANTHER" id="PTHR13043:SF1">
    <property type="entry name" value="EXOCYST COMPLEX COMPONENT 2"/>
    <property type="match status" value="1"/>
</dbReference>
<name>A0AAW1TFF8_9CHLO</name>
<dbReference type="EMBL" id="JALJOV010000034">
    <property type="protein sequence ID" value="KAK9868339.1"/>
    <property type="molecule type" value="Genomic_DNA"/>
</dbReference>
<keyword evidence="2 4" id="KW-0813">Transport</keyword>
<gene>
    <name evidence="7" type="ORF">WJX84_009475</name>
</gene>
<evidence type="ECO:0000259" key="6">
    <source>
        <dbReference type="Pfam" id="PF15469"/>
    </source>
</evidence>
<comment type="function">
    <text evidence="4">Component of the exocyst complex involved in the docking of exocytic vesicles with fusion sites on the plasma membrane.</text>
</comment>
<dbReference type="GO" id="GO:0000145">
    <property type="term" value="C:exocyst"/>
    <property type="evidence" value="ECO:0007669"/>
    <property type="project" value="UniProtKB-UniRule"/>
</dbReference>
<dbReference type="GO" id="GO:0015031">
    <property type="term" value="P:protein transport"/>
    <property type="evidence" value="ECO:0007669"/>
    <property type="project" value="UniProtKB-KW"/>
</dbReference>
<reference evidence="7 8" key="1">
    <citation type="journal article" date="2024" name="Nat. Commun.">
        <title>Phylogenomics reveals the evolutionary origins of lichenization in chlorophyte algae.</title>
        <authorList>
            <person name="Puginier C."/>
            <person name="Libourel C."/>
            <person name="Otte J."/>
            <person name="Skaloud P."/>
            <person name="Haon M."/>
            <person name="Grisel S."/>
            <person name="Petersen M."/>
            <person name="Berrin J.G."/>
            <person name="Delaux P.M."/>
            <person name="Dal Grande F."/>
            <person name="Keller J."/>
        </authorList>
    </citation>
    <scope>NUCLEOTIDE SEQUENCE [LARGE SCALE GENOMIC DNA]</scope>
    <source>
        <strain evidence="7 8">SAG 2523</strain>
    </source>
</reference>
<keyword evidence="3 4" id="KW-0268">Exocytosis</keyword>
<keyword evidence="4" id="KW-0653">Protein transport</keyword>
<proteinExistence type="inferred from homology"/>
<evidence type="ECO:0000256" key="3">
    <source>
        <dbReference type="ARBA" id="ARBA00022483"/>
    </source>
</evidence>
<dbReference type="PANTHER" id="PTHR13043">
    <property type="entry name" value="EXOCYST COMPLEX COMPONENT SEC5"/>
    <property type="match status" value="1"/>
</dbReference>
<accession>A0AAW1TFF8</accession>
<feature type="region of interest" description="Disordered" evidence="5">
    <location>
        <begin position="1"/>
        <end position="24"/>
    </location>
</feature>
<sequence length="965" mass="104591">MLGRKKKQKAQRQPSTPLPPSDLKLAEDYAVDLEEDEADEPVQQESVVLFDGPAKWEEVDGDDVQRIALNISRSAVPAAENSEVASRLAMQAAALEADNLDPLGLGRIDTRQLTLAQSTRNGISRPLMSRAQASRAGGNHGDEAGLPRYQSDVRNQPASLAQLRTKVMPTSEKFEPEVFLGTIHGESSLNELLGGRHNLNDEMSERTGQLKALVKENFDRFISCKNTIDDIHTRLRKAEKTETTEKDDDGSGASTADMVDSVAEVQQDARWAFASMLERATMSDRIQNVANVVKRYESLFRLPGRIQQYVAVRQFDQVTGEYRKAKQVVTSLAASSRYGVWNNLGLEIDKAMEAAAAALQETLQRSNVDAAAASEAIKHLLNLQAVGLESIQHIDPVKMYIEKQAAHIEKLMVKAEDDCLHHLRDSNGHQPSASDDQASESLDALLEQERGWALPDDLGPPSTSDADPADDLHSSASPAEASWLGYIVRLTNIVAQHLPDLWLTASEQLTALATVSDRAKQLVEGSITLVASSLRVLLEKYRTGVRGALQQLSKASQPPGLLLVLVREVVSGCCSLRSSSAPKLVIASFQQLLEEVVDISEERLQAQREQIVACLDKMEDWTTAAASHKNGQPVSRLPGLLQRVVMQGMDQLQALLSQAMRCSIDLKGAVAGKSRFAFFQCFTVFAVAAEKLAGALTEVKQTDQDPGAPAFSAAAPAAGASTDARLLTLWSNCQHVRAVILPSLCERYGELLAADADGPAARSSLQESSHHIQQVEARLLQAYVDLKTSTLDDALQDFLPEPDPAAGLPLPSAVGAAAHELVNSLAAVEAEMYQNAPSMRSSVLDALLEYILGAITGVVAEQLADVPAASLLQLLLDLIYLQRVIGPNMQHASNGQFAAAIDTLVQRCEISAQRSLGRDITKWIGSSKSNVPLQQRLLRTVSGLASQEIKRTRMNAALMGSQTAQ</sequence>
<evidence type="ECO:0000313" key="8">
    <source>
        <dbReference type="Proteomes" id="UP001485043"/>
    </source>
</evidence>
<feature type="region of interest" description="Disordered" evidence="5">
    <location>
        <begin position="453"/>
        <end position="475"/>
    </location>
</feature>
<feature type="domain" description="Exocyst complex component EXOC2/Sec5 N-terminal" evidence="6">
    <location>
        <begin position="161"/>
        <end position="913"/>
    </location>
</feature>
<protein>
    <recommendedName>
        <fullName evidence="4">Exocyst complex component SEC5</fullName>
    </recommendedName>
</protein>
<comment type="similarity">
    <text evidence="1 4">Belongs to the SEC5 family.</text>
</comment>
<comment type="subunit">
    <text evidence="4">Component of the exocyst complex.</text>
</comment>
<evidence type="ECO:0000256" key="4">
    <source>
        <dbReference type="RuleBase" id="RU365069"/>
    </source>
</evidence>
<dbReference type="Pfam" id="PF15469">
    <property type="entry name" value="Sec5"/>
    <property type="match status" value="1"/>
</dbReference>
<dbReference type="AlphaFoldDB" id="A0AAW1TFF8"/>
<dbReference type="InterPro" id="IPR029175">
    <property type="entry name" value="EXOC2/Sec5"/>
</dbReference>
<dbReference type="Proteomes" id="UP001485043">
    <property type="component" value="Unassembled WGS sequence"/>
</dbReference>
<evidence type="ECO:0000256" key="1">
    <source>
        <dbReference type="ARBA" id="ARBA00010578"/>
    </source>
</evidence>
<dbReference type="GO" id="GO:0006893">
    <property type="term" value="P:Golgi to plasma membrane transport"/>
    <property type="evidence" value="ECO:0007669"/>
    <property type="project" value="UniProtKB-UniRule"/>
</dbReference>
<dbReference type="InterPro" id="IPR039481">
    <property type="entry name" value="EXOC2/Sec5_N_dom"/>
</dbReference>
<evidence type="ECO:0000256" key="5">
    <source>
        <dbReference type="SAM" id="MobiDB-lite"/>
    </source>
</evidence>
<dbReference type="GO" id="GO:0006887">
    <property type="term" value="P:exocytosis"/>
    <property type="evidence" value="ECO:0007669"/>
    <property type="project" value="UniProtKB-KW"/>
</dbReference>
<organism evidence="7 8">
    <name type="scientific">Apatococcus fuscideae</name>
    <dbReference type="NCBI Taxonomy" id="2026836"/>
    <lineage>
        <taxon>Eukaryota</taxon>
        <taxon>Viridiplantae</taxon>
        <taxon>Chlorophyta</taxon>
        <taxon>core chlorophytes</taxon>
        <taxon>Trebouxiophyceae</taxon>
        <taxon>Chlorellales</taxon>
        <taxon>Chlorellaceae</taxon>
        <taxon>Apatococcus</taxon>
    </lineage>
</organism>
<evidence type="ECO:0000313" key="7">
    <source>
        <dbReference type="EMBL" id="KAK9868339.1"/>
    </source>
</evidence>
<feature type="compositionally biased region" description="Basic residues" evidence="5">
    <location>
        <begin position="1"/>
        <end position="10"/>
    </location>
</feature>